<dbReference type="InterPro" id="IPR002941">
    <property type="entry name" value="DNA_methylase_N4/N6"/>
</dbReference>
<proteinExistence type="inferred from homology"/>
<evidence type="ECO:0000259" key="4">
    <source>
        <dbReference type="Pfam" id="PF01555"/>
    </source>
</evidence>
<evidence type="ECO:0000313" key="5">
    <source>
        <dbReference type="EMBL" id="PKK88795.1"/>
    </source>
</evidence>
<dbReference type="Pfam" id="PF01555">
    <property type="entry name" value="N6_N4_Mtase"/>
    <property type="match status" value="1"/>
</dbReference>
<gene>
    <name evidence="5" type="ORF">CVV64_17070</name>
</gene>
<sequence length="221" mass="25765">MKTHINLSNIRETQLPEALKDDDVRYAEELVRRFLNEYTREGDTVLDPFAGFGTTLVVAESMNRIPYGVEYDSERGEFIRSRIHHKDNLIIGSSLEIDSFSFPEMDFCFTSPPYMARNHRENPFSAYREEGNYSDYLNDVERIYSRIKGLMKRGAYLGIEVSNLKNGNEVTTLAWDIANRVSRVLRFEGEIIVCWKTEDPDKYAYGNGYDHSYVMMFKKTE</sequence>
<dbReference type="GO" id="GO:0032259">
    <property type="term" value="P:methylation"/>
    <property type="evidence" value="ECO:0007669"/>
    <property type="project" value="UniProtKB-KW"/>
</dbReference>
<evidence type="ECO:0000256" key="1">
    <source>
        <dbReference type="ARBA" id="ARBA00022603"/>
    </source>
</evidence>
<dbReference type="Gene3D" id="3.40.50.150">
    <property type="entry name" value="Vaccinia Virus protein VP39"/>
    <property type="match status" value="2"/>
</dbReference>
<name>A0A2N1PKD4_9BACT</name>
<keyword evidence="1 5" id="KW-0489">Methyltransferase</keyword>
<accession>A0A2N1PKD4</accession>
<evidence type="ECO:0000256" key="3">
    <source>
        <dbReference type="RuleBase" id="RU362026"/>
    </source>
</evidence>
<keyword evidence="2" id="KW-0808">Transferase</keyword>
<organism evidence="5 6">
    <name type="scientific">Candidatus Wallbacteria bacterium HGW-Wallbacteria-1</name>
    <dbReference type="NCBI Taxonomy" id="2013854"/>
    <lineage>
        <taxon>Bacteria</taxon>
        <taxon>Candidatus Walliibacteriota</taxon>
    </lineage>
</organism>
<dbReference type="GO" id="GO:0008170">
    <property type="term" value="F:N-methyltransferase activity"/>
    <property type="evidence" value="ECO:0007669"/>
    <property type="project" value="InterPro"/>
</dbReference>
<evidence type="ECO:0000313" key="6">
    <source>
        <dbReference type="Proteomes" id="UP000233256"/>
    </source>
</evidence>
<reference evidence="5 6" key="1">
    <citation type="journal article" date="2017" name="ISME J.">
        <title>Potential for microbial H2 and metal transformations associated with novel bacteria and archaea in deep terrestrial subsurface sediments.</title>
        <authorList>
            <person name="Hernsdorf A.W."/>
            <person name="Amano Y."/>
            <person name="Miyakawa K."/>
            <person name="Ise K."/>
            <person name="Suzuki Y."/>
            <person name="Anantharaman K."/>
            <person name="Probst A."/>
            <person name="Burstein D."/>
            <person name="Thomas B.C."/>
            <person name="Banfield J.F."/>
        </authorList>
    </citation>
    <scope>NUCLEOTIDE SEQUENCE [LARGE SCALE GENOMIC DNA]</scope>
    <source>
        <strain evidence="5">HGW-Wallbacteria-1</strain>
    </source>
</reference>
<dbReference type="EC" id="2.1.1.-" evidence="3"/>
<dbReference type="AlphaFoldDB" id="A0A2N1PKD4"/>
<dbReference type="InterPro" id="IPR029063">
    <property type="entry name" value="SAM-dependent_MTases_sf"/>
</dbReference>
<dbReference type="Proteomes" id="UP000233256">
    <property type="component" value="Unassembled WGS sequence"/>
</dbReference>
<comment type="caution">
    <text evidence="5">The sequence shown here is derived from an EMBL/GenBank/DDBJ whole genome shotgun (WGS) entry which is preliminary data.</text>
</comment>
<protein>
    <recommendedName>
        <fullName evidence="3">Methyltransferase</fullName>
        <ecNumber evidence="3">2.1.1.-</ecNumber>
    </recommendedName>
</protein>
<comment type="similarity">
    <text evidence="3">Belongs to the N(4)/N(6)-methyltransferase family.</text>
</comment>
<feature type="domain" description="DNA methylase N-4/N-6" evidence="4">
    <location>
        <begin position="27"/>
        <end position="75"/>
    </location>
</feature>
<dbReference type="EMBL" id="PGXC01000034">
    <property type="protein sequence ID" value="PKK88795.1"/>
    <property type="molecule type" value="Genomic_DNA"/>
</dbReference>
<evidence type="ECO:0000256" key="2">
    <source>
        <dbReference type="ARBA" id="ARBA00022679"/>
    </source>
</evidence>
<dbReference type="SUPFAM" id="SSF53335">
    <property type="entry name" value="S-adenosyl-L-methionine-dependent methyltransferases"/>
    <property type="match status" value="2"/>
</dbReference>
<dbReference type="GO" id="GO:0003677">
    <property type="term" value="F:DNA binding"/>
    <property type="evidence" value="ECO:0007669"/>
    <property type="project" value="InterPro"/>
</dbReference>
<dbReference type="CDD" id="cd02440">
    <property type="entry name" value="AdoMet_MTases"/>
    <property type="match status" value="1"/>
</dbReference>
<dbReference type="PRINTS" id="PR00508">
    <property type="entry name" value="S21N4MTFRASE"/>
</dbReference>
<dbReference type="InterPro" id="IPR001091">
    <property type="entry name" value="RM_Methyltransferase"/>
</dbReference>